<feature type="active site" description="Charge relay system" evidence="6 7">
    <location>
        <position position="676"/>
    </location>
</feature>
<keyword evidence="2 7" id="KW-0645">Protease</keyword>
<dbReference type="InterPro" id="IPR051048">
    <property type="entry name" value="Peptidase_S8/S53_subtilisin"/>
</dbReference>
<dbReference type="Pfam" id="PF00082">
    <property type="entry name" value="Peptidase_S8"/>
    <property type="match status" value="2"/>
</dbReference>
<accession>A0AA35CMR4</accession>
<dbReference type="EMBL" id="AP025628">
    <property type="protein sequence ID" value="BDG62174.1"/>
    <property type="molecule type" value="Genomic_DNA"/>
</dbReference>
<feature type="active site" description="Charge relay system" evidence="6 7">
    <location>
        <position position="292"/>
    </location>
</feature>
<feature type="compositionally biased region" description="Basic and acidic residues" evidence="9">
    <location>
        <begin position="18"/>
        <end position="30"/>
    </location>
</feature>
<dbReference type="Pfam" id="PF00395">
    <property type="entry name" value="SLH"/>
    <property type="match status" value="3"/>
</dbReference>
<dbReference type="Proteomes" id="UP001163687">
    <property type="component" value="Chromosome"/>
</dbReference>
<dbReference type="CDD" id="cd07473">
    <property type="entry name" value="Peptidases_S8_Subtilisin_like"/>
    <property type="match status" value="1"/>
</dbReference>
<dbReference type="PROSITE" id="PS00138">
    <property type="entry name" value="SUBTILASE_SER"/>
    <property type="match status" value="1"/>
</dbReference>
<feature type="active site" description="Charge relay system" evidence="6 7">
    <location>
        <position position="236"/>
    </location>
</feature>
<dbReference type="KEGG" id="cmic:caldi_32640"/>
<dbReference type="InterPro" id="IPR000209">
    <property type="entry name" value="Peptidase_S8/S53_dom"/>
</dbReference>
<evidence type="ECO:0000256" key="7">
    <source>
        <dbReference type="PROSITE-ProRule" id="PRU01240"/>
    </source>
</evidence>
<dbReference type="PANTHER" id="PTHR43399:SF4">
    <property type="entry name" value="CELL WALL-ASSOCIATED PROTEASE"/>
    <property type="match status" value="1"/>
</dbReference>
<evidence type="ECO:0000313" key="12">
    <source>
        <dbReference type="Proteomes" id="UP001163687"/>
    </source>
</evidence>
<evidence type="ECO:0000256" key="6">
    <source>
        <dbReference type="PIRSR" id="PIRSR615500-1"/>
    </source>
</evidence>
<dbReference type="InterPro" id="IPR023828">
    <property type="entry name" value="Peptidase_S8_Ser-AS"/>
</dbReference>
<protein>
    <recommendedName>
        <fullName evidence="10">SLH domain-containing protein</fullName>
    </recommendedName>
</protein>
<organism evidence="11 12">
    <name type="scientific">Caldinitratiruptor microaerophilus</name>
    <dbReference type="NCBI Taxonomy" id="671077"/>
    <lineage>
        <taxon>Bacteria</taxon>
        <taxon>Bacillati</taxon>
        <taxon>Bacillota</taxon>
        <taxon>Clostridia</taxon>
        <taxon>Eubacteriales</taxon>
        <taxon>Symbiobacteriaceae</taxon>
        <taxon>Caldinitratiruptor</taxon>
    </lineage>
</organism>
<evidence type="ECO:0000256" key="8">
    <source>
        <dbReference type="RuleBase" id="RU003355"/>
    </source>
</evidence>
<evidence type="ECO:0000256" key="1">
    <source>
        <dbReference type="ARBA" id="ARBA00011073"/>
    </source>
</evidence>
<evidence type="ECO:0000256" key="2">
    <source>
        <dbReference type="ARBA" id="ARBA00022670"/>
    </source>
</evidence>
<dbReference type="InterPro" id="IPR023827">
    <property type="entry name" value="Peptidase_S8_Asp-AS"/>
</dbReference>
<feature type="domain" description="SLH" evidence="10">
    <location>
        <begin position="894"/>
        <end position="957"/>
    </location>
</feature>
<dbReference type="PROSITE" id="PS00137">
    <property type="entry name" value="SUBTILASE_HIS"/>
    <property type="match status" value="1"/>
</dbReference>
<dbReference type="InterPro" id="IPR022398">
    <property type="entry name" value="Peptidase_S8_His-AS"/>
</dbReference>
<gene>
    <name evidence="11" type="ORF">caldi_32640</name>
</gene>
<dbReference type="PRINTS" id="PR00723">
    <property type="entry name" value="SUBTILISIN"/>
</dbReference>
<dbReference type="InterPro" id="IPR054399">
    <property type="entry name" value="Fervidolysin-like_N_prodom"/>
</dbReference>
<dbReference type="GO" id="GO:0004252">
    <property type="term" value="F:serine-type endopeptidase activity"/>
    <property type="evidence" value="ECO:0007669"/>
    <property type="project" value="UniProtKB-UniRule"/>
</dbReference>
<dbReference type="InterPro" id="IPR001119">
    <property type="entry name" value="SLH_dom"/>
</dbReference>
<dbReference type="Gene3D" id="3.40.50.200">
    <property type="entry name" value="Peptidase S8/S53 domain"/>
    <property type="match status" value="2"/>
</dbReference>
<keyword evidence="4 7" id="KW-0378">Hydrolase</keyword>
<dbReference type="AlphaFoldDB" id="A0AA35CMR4"/>
<evidence type="ECO:0000256" key="3">
    <source>
        <dbReference type="ARBA" id="ARBA00022737"/>
    </source>
</evidence>
<evidence type="ECO:0000259" key="10">
    <source>
        <dbReference type="PROSITE" id="PS51272"/>
    </source>
</evidence>
<evidence type="ECO:0000256" key="9">
    <source>
        <dbReference type="SAM" id="MobiDB-lite"/>
    </source>
</evidence>
<dbReference type="InterPro" id="IPR036852">
    <property type="entry name" value="Peptidase_S8/S53_dom_sf"/>
</dbReference>
<reference evidence="11" key="1">
    <citation type="submission" date="2022-03" db="EMBL/GenBank/DDBJ databases">
        <title>Complete genome sequence of Caldinitratiruptor microaerophilus.</title>
        <authorList>
            <person name="Mukaiyama R."/>
            <person name="Nishiyama T."/>
            <person name="Ueda K."/>
        </authorList>
    </citation>
    <scope>NUCLEOTIDE SEQUENCE</scope>
    <source>
        <strain evidence="11">JCM 16183</strain>
    </source>
</reference>
<evidence type="ECO:0000256" key="5">
    <source>
        <dbReference type="ARBA" id="ARBA00022825"/>
    </source>
</evidence>
<keyword evidence="5 7" id="KW-0720">Serine protease</keyword>
<dbReference type="InterPro" id="IPR034204">
    <property type="entry name" value="PfSUB1-like_cat_dom"/>
</dbReference>
<name>A0AA35CMR4_9FIRM</name>
<sequence>MLLSTEGAGPRRRAPPHGGDRRARDRRWGVAAARKDIPAPTTNTLTRIGGKPVHTVSGAGQQGGGTYVNPRFTGHHTLSRGLAAGLVAVAAVAFTASPALAGSGTSPGRPARQVVTAQGFRGAPYRDGEVIVKFRPTARAADVASVRGHFGFRTIKRTPLTGAELVTVSKGTVEQVVQQLRQSGLVEYAQPNFIYYPRLIPDDALFGQLWGLQQIAAPEAWDITQGKPEIVVAVIDDGVQIDHPDLSGNIWINVDEVPGNNVDDDHNGYVDDVNGWDFLNNDNSVFHPGDYHGTHVAGTIAAVANSLGVVGVAPRVKIMPLKFIGPDGGNTMDAIRAIEYAAANGARVINASWGHACTDSTCQEDFALRDAIDRANLVFVAAAGNESKNNDLNPDSPSGLPSSKIISVAAVNSQGNLSSFSNYGATTVDVAAPGEDILSTYPTTPDSVPAAVYVTDAVYGPQAYYFAFALERVGDAATRQQVMNAALADLGLGRGSRVLLVDDDNSEYDAGYPDYWSEYRNMVSTVTDAVYRTVAGDVYDGPTAAEMLSYDAVVWFTGEAFGTPTTPTLTVRDLAELKTYLDAGGKLVLAGEDLALGTASDTLFTTVLGVTVDEDGAPEGSATAVEGPTGSPLAGIRLPASRGALLFSDGLNPTGAGTRTVMVYRAGGYQPLNGTSMAAPHVSGVAALILSRNPNLTPEQVIDIIERTVDPRPSLAGRTVTGGTVNAYQALLATPVPQSGGIAGAGAAGGGGGGGAVLVPPADEEVIEVGPDAKAVSALGGAVELEIPADTFAPGTKLTVRRVDEPAEPGLEGLKPVSEVIEFDTDGATPSKPVTVGVRYKPSELAGVDPRKLGLYRQSEQNPDQWDYVGGAVDTVSGTVRAKLTRFSRYAVMAYDRTFADLRGHWSRGDVEVLVSRHLVQGVNEHEFQPDRPVTRSELARLLVEALAQDPERAVTLERPAAPTFTDVPEDAWYFPYVETAARRGIIKGSDGRFRPDDPVTREEMAAMILRTLGQEAAAQAAASRMLPFRDATEVAAWARGYVALALERGLLQGVDASSLAPRERATRAQAAAVVLRAMQRMGLITAPITLTGTVTVSEIEGRHLELEVTAGGQVIRYVLMPDTREIARLLEASMGKTVQVVGLVEDRPNIYMRGVLLRVLEVKTRS</sequence>
<dbReference type="SUPFAM" id="SSF52743">
    <property type="entry name" value="Subtilisin-like"/>
    <property type="match status" value="1"/>
</dbReference>
<feature type="domain" description="SLH" evidence="10">
    <location>
        <begin position="961"/>
        <end position="1023"/>
    </location>
</feature>
<dbReference type="PROSITE" id="PS51272">
    <property type="entry name" value="SLH"/>
    <property type="match status" value="3"/>
</dbReference>
<comment type="similarity">
    <text evidence="1 7 8">Belongs to the peptidase S8 family.</text>
</comment>
<dbReference type="GO" id="GO:0006508">
    <property type="term" value="P:proteolysis"/>
    <property type="evidence" value="ECO:0007669"/>
    <property type="project" value="UniProtKB-KW"/>
</dbReference>
<feature type="domain" description="SLH" evidence="10">
    <location>
        <begin position="1026"/>
        <end position="1089"/>
    </location>
</feature>
<evidence type="ECO:0000313" key="11">
    <source>
        <dbReference type="EMBL" id="BDG62174.1"/>
    </source>
</evidence>
<evidence type="ECO:0000256" key="4">
    <source>
        <dbReference type="ARBA" id="ARBA00022801"/>
    </source>
</evidence>
<dbReference type="PROSITE" id="PS00136">
    <property type="entry name" value="SUBTILASE_ASP"/>
    <property type="match status" value="1"/>
</dbReference>
<proteinExistence type="inferred from homology"/>
<keyword evidence="3" id="KW-0677">Repeat</keyword>
<dbReference type="PANTHER" id="PTHR43399">
    <property type="entry name" value="SUBTILISIN-RELATED"/>
    <property type="match status" value="1"/>
</dbReference>
<keyword evidence="12" id="KW-1185">Reference proteome</keyword>
<feature type="region of interest" description="Disordered" evidence="9">
    <location>
        <begin position="1"/>
        <end position="30"/>
    </location>
</feature>
<dbReference type="Pfam" id="PF22148">
    <property type="entry name" value="Fervidolysin_NPro-like"/>
    <property type="match status" value="1"/>
</dbReference>
<dbReference type="PROSITE" id="PS51892">
    <property type="entry name" value="SUBTILASE"/>
    <property type="match status" value="1"/>
</dbReference>
<dbReference type="InterPro" id="IPR015500">
    <property type="entry name" value="Peptidase_S8_subtilisin-rel"/>
</dbReference>